<dbReference type="InterPro" id="IPR028096">
    <property type="entry name" value="EfeO_Cupredoxin"/>
</dbReference>
<evidence type="ECO:0000313" key="3">
    <source>
        <dbReference type="Proteomes" id="UP001217838"/>
    </source>
</evidence>
<dbReference type="Pfam" id="PF13473">
    <property type="entry name" value="Cupredoxin_1"/>
    <property type="match status" value="1"/>
</dbReference>
<name>A0ABT5BMM6_9BACT</name>
<sequence>MLPVVLSTCVSAFAGVLPAEADAAKVERAPAVREIEVVVDGSYRPDRITVTEGERVRLKFVRRDRSPCTREVVFAALGIRRELPTDQPVTIELPVLSVGTYEFHCGMNMTRGVLEVVARKP</sequence>
<dbReference type="SUPFAM" id="SSF49503">
    <property type="entry name" value="Cupredoxins"/>
    <property type="match status" value="1"/>
</dbReference>
<accession>A0ABT5BMM6</accession>
<organism evidence="2 3">
    <name type="scientific">Nannocystis radixulma</name>
    <dbReference type="NCBI Taxonomy" id="2995305"/>
    <lineage>
        <taxon>Bacteria</taxon>
        <taxon>Pseudomonadati</taxon>
        <taxon>Myxococcota</taxon>
        <taxon>Polyangia</taxon>
        <taxon>Nannocystales</taxon>
        <taxon>Nannocystaceae</taxon>
        <taxon>Nannocystis</taxon>
    </lineage>
</organism>
<gene>
    <name evidence="2" type="ORF">POL58_47200</name>
</gene>
<comment type="caution">
    <text evidence="2">The sequence shown here is derived from an EMBL/GenBank/DDBJ whole genome shotgun (WGS) entry which is preliminary data.</text>
</comment>
<evidence type="ECO:0000313" key="2">
    <source>
        <dbReference type="EMBL" id="MDC0675422.1"/>
    </source>
</evidence>
<keyword evidence="3" id="KW-1185">Reference proteome</keyword>
<evidence type="ECO:0000259" key="1">
    <source>
        <dbReference type="Pfam" id="PF13473"/>
    </source>
</evidence>
<proteinExistence type="predicted"/>
<dbReference type="InterPro" id="IPR008972">
    <property type="entry name" value="Cupredoxin"/>
</dbReference>
<dbReference type="EMBL" id="JAQNDN010000027">
    <property type="protein sequence ID" value="MDC0675422.1"/>
    <property type="molecule type" value="Genomic_DNA"/>
</dbReference>
<protein>
    <submittedName>
        <fullName evidence="2">Cupredoxin domain-containing protein</fullName>
    </submittedName>
</protein>
<feature type="domain" description="EfeO-type cupredoxin-like" evidence="1">
    <location>
        <begin position="27"/>
        <end position="114"/>
    </location>
</feature>
<reference evidence="2 3" key="1">
    <citation type="submission" date="2022-11" db="EMBL/GenBank/DDBJ databases">
        <title>Minimal conservation of predation-associated metabolite biosynthetic gene clusters underscores biosynthetic potential of Myxococcota including descriptions for ten novel species: Archangium lansinium sp. nov., Myxococcus landrumus sp. nov., Nannocystis bai.</title>
        <authorList>
            <person name="Ahearne A."/>
            <person name="Stevens C."/>
            <person name="Dowd S."/>
        </authorList>
    </citation>
    <scope>NUCLEOTIDE SEQUENCE [LARGE SCALE GENOMIC DNA]</scope>
    <source>
        <strain evidence="2 3">NCELM</strain>
    </source>
</reference>
<dbReference type="Proteomes" id="UP001217838">
    <property type="component" value="Unassembled WGS sequence"/>
</dbReference>
<dbReference type="RefSeq" id="WP_272010486.1">
    <property type="nucleotide sequence ID" value="NZ_JAQNDN010000027.1"/>
</dbReference>
<dbReference type="Gene3D" id="2.60.40.420">
    <property type="entry name" value="Cupredoxins - blue copper proteins"/>
    <property type="match status" value="1"/>
</dbReference>